<protein>
    <submittedName>
        <fullName evidence="2">ComF family protein</fullName>
    </submittedName>
</protein>
<comment type="caution">
    <text evidence="2">The sequence shown here is derived from an EMBL/GenBank/DDBJ whole genome shotgun (WGS) entry which is preliminary data.</text>
</comment>
<comment type="similarity">
    <text evidence="1">Belongs to the ComF/GntX family.</text>
</comment>
<dbReference type="PANTHER" id="PTHR47505:SF1">
    <property type="entry name" value="DNA UTILIZATION PROTEIN YHGH"/>
    <property type="match status" value="1"/>
</dbReference>
<dbReference type="Gene3D" id="3.40.50.2020">
    <property type="match status" value="1"/>
</dbReference>
<reference evidence="2" key="1">
    <citation type="submission" date="2020-02" db="EMBL/GenBank/DDBJ databases">
        <authorList>
            <person name="Chen W.-M."/>
        </authorList>
    </citation>
    <scope>NUCLEOTIDE SEQUENCE</scope>
    <source>
        <strain evidence="2">NBD-18</strain>
    </source>
</reference>
<gene>
    <name evidence="2" type="ORF">G3I67_03400</name>
</gene>
<dbReference type="InterPro" id="IPR051910">
    <property type="entry name" value="ComF/GntX_DNA_util-trans"/>
</dbReference>
<dbReference type="InterPro" id="IPR029057">
    <property type="entry name" value="PRTase-like"/>
</dbReference>
<dbReference type="RefSeq" id="WP_163651583.1">
    <property type="nucleotide sequence ID" value="NZ_JAAGRN010000002.1"/>
</dbReference>
<sequence>MDNPPIFARAVCAFDYGFPMDMLINGFKEQGKLAYAEMFASMLCGSMKESSGEMFDVDFLIPVPAGVSSLLRRGFNPAGEIARALASLTGIRLSRNWLFRDRHALPQKTMTLAQRRQSVEGLYRCDRRLPPVWVGLVDDVMTTGSTLNACAQALIDAGVQGVVALVVARTPQVWQNDGYVSRHTGSA</sequence>
<dbReference type="InterPro" id="IPR000836">
    <property type="entry name" value="PRTase_dom"/>
</dbReference>
<name>A0A6B2QVT9_9BURK</name>
<dbReference type="EMBL" id="JAAGRN010000002">
    <property type="protein sequence ID" value="NDY82271.1"/>
    <property type="molecule type" value="Genomic_DNA"/>
</dbReference>
<dbReference type="SUPFAM" id="SSF53271">
    <property type="entry name" value="PRTase-like"/>
    <property type="match status" value="1"/>
</dbReference>
<evidence type="ECO:0000313" key="2">
    <source>
        <dbReference type="EMBL" id="NDY82271.1"/>
    </source>
</evidence>
<dbReference type="PANTHER" id="PTHR47505">
    <property type="entry name" value="DNA UTILIZATION PROTEIN YHGH"/>
    <property type="match status" value="1"/>
</dbReference>
<dbReference type="AlphaFoldDB" id="A0A6B2QVT9"/>
<organism evidence="2">
    <name type="scientific">Sheuella amnicola</name>
    <dbReference type="NCBI Taxonomy" id="2707330"/>
    <lineage>
        <taxon>Bacteria</taxon>
        <taxon>Pseudomonadati</taxon>
        <taxon>Pseudomonadota</taxon>
        <taxon>Betaproteobacteria</taxon>
        <taxon>Burkholderiales</taxon>
        <taxon>Alcaligenaceae</taxon>
        <taxon>Sheuella</taxon>
    </lineage>
</organism>
<accession>A0A6B2QVT9</accession>
<evidence type="ECO:0000256" key="1">
    <source>
        <dbReference type="ARBA" id="ARBA00008007"/>
    </source>
</evidence>
<proteinExistence type="inferred from homology"/>
<dbReference type="CDD" id="cd06223">
    <property type="entry name" value="PRTases_typeI"/>
    <property type="match status" value="1"/>
</dbReference>